<organism evidence="2 3">
    <name type="scientific">Penicillium capsulatum</name>
    <dbReference type="NCBI Taxonomy" id="69766"/>
    <lineage>
        <taxon>Eukaryota</taxon>
        <taxon>Fungi</taxon>
        <taxon>Dikarya</taxon>
        <taxon>Ascomycota</taxon>
        <taxon>Pezizomycotina</taxon>
        <taxon>Eurotiomycetes</taxon>
        <taxon>Eurotiomycetidae</taxon>
        <taxon>Eurotiales</taxon>
        <taxon>Aspergillaceae</taxon>
        <taxon>Penicillium</taxon>
    </lineage>
</organism>
<gene>
    <name evidence="2" type="ORF">N7492_001776</name>
</gene>
<feature type="signal peptide" evidence="1">
    <location>
        <begin position="1"/>
        <end position="19"/>
    </location>
</feature>
<reference evidence="2" key="1">
    <citation type="submission" date="2022-11" db="EMBL/GenBank/DDBJ databases">
        <authorList>
            <person name="Petersen C."/>
        </authorList>
    </citation>
    <scope>NUCLEOTIDE SEQUENCE</scope>
    <source>
        <strain evidence="2">IBT 21917</strain>
    </source>
</reference>
<dbReference type="OrthoDB" id="2836836at2759"/>
<keyword evidence="3" id="KW-1185">Reference proteome</keyword>
<protein>
    <submittedName>
        <fullName evidence="2">Uncharacterized protein</fullName>
    </submittedName>
</protein>
<feature type="chain" id="PRO_5040981676" evidence="1">
    <location>
        <begin position="20"/>
        <end position="195"/>
    </location>
</feature>
<name>A0A9W9ISY9_9EURO</name>
<keyword evidence="1" id="KW-0732">Signal</keyword>
<proteinExistence type="predicted"/>
<reference evidence="2" key="2">
    <citation type="journal article" date="2023" name="IMA Fungus">
        <title>Comparative genomic study of the Penicillium genus elucidates a diverse pangenome and 15 lateral gene transfer events.</title>
        <authorList>
            <person name="Petersen C."/>
            <person name="Sorensen T."/>
            <person name="Nielsen M.R."/>
            <person name="Sondergaard T.E."/>
            <person name="Sorensen J.L."/>
            <person name="Fitzpatrick D.A."/>
            <person name="Frisvad J.C."/>
            <person name="Nielsen K.L."/>
        </authorList>
    </citation>
    <scope>NUCLEOTIDE SEQUENCE</scope>
    <source>
        <strain evidence="2">IBT 21917</strain>
    </source>
</reference>
<evidence type="ECO:0000313" key="2">
    <source>
        <dbReference type="EMBL" id="KAJ5184160.1"/>
    </source>
</evidence>
<comment type="caution">
    <text evidence="2">The sequence shown here is derived from an EMBL/GenBank/DDBJ whole genome shotgun (WGS) entry which is preliminary data.</text>
</comment>
<dbReference type="EMBL" id="JAPQKO010000001">
    <property type="protein sequence ID" value="KAJ5184160.1"/>
    <property type="molecule type" value="Genomic_DNA"/>
</dbReference>
<dbReference type="Proteomes" id="UP001146351">
    <property type="component" value="Unassembled WGS sequence"/>
</dbReference>
<accession>A0A9W9ISY9</accession>
<evidence type="ECO:0000256" key="1">
    <source>
        <dbReference type="SAM" id="SignalP"/>
    </source>
</evidence>
<evidence type="ECO:0000313" key="3">
    <source>
        <dbReference type="Proteomes" id="UP001146351"/>
    </source>
</evidence>
<dbReference type="AlphaFoldDB" id="A0A9W9ISY9"/>
<sequence length="195" mass="21013">MKLLPTVITLAALPATIPAVDIRHFLTPQCTGNFAQCSDVPVHTCCMLATNQSFNSSQIIMLPSLGIAAICHRYGTSNCAIFSQLGEGNDFCMSLPNATGAYWVGNPDGDPYCSRNDNGRHGLSIVEIVRASGVPTDAVLADILAIDGHQFGIGEGTPLEVMRGLVRHFVADSRYQDIPKEYQVYELANPANDEE</sequence>